<comment type="caution">
    <text evidence="1">The sequence shown here is derived from an EMBL/GenBank/DDBJ whole genome shotgun (WGS) entry which is preliminary data.</text>
</comment>
<dbReference type="AlphaFoldDB" id="A0AAW7QY85"/>
<evidence type="ECO:0000313" key="1">
    <source>
        <dbReference type="EMBL" id="MDN7123999.1"/>
    </source>
</evidence>
<proteinExistence type="predicted"/>
<gene>
    <name evidence="1" type="ORF">J6I90_03840</name>
</gene>
<dbReference type="EMBL" id="JAGGJB010000002">
    <property type="protein sequence ID" value="MDN7123999.1"/>
    <property type="molecule type" value="Genomic_DNA"/>
</dbReference>
<evidence type="ECO:0000313" key="2">
    <source>
        <dbReference type="Proteomes" id="UP001169492"/>
    </source>
</evidence>
<accession>A0AAW7QY85</accession>
<evidence type="ECO:0008006" key="3">
    <source>
        <dbReference type="Google" id="ProtNLM"/>
    </source>
</evidence>
<protein>
    <recommendedName>
        <fullName evidence="3">MarR family transcriptional regulator</fullName>
    </recommendedName>
</protein>
<dbReference type="RefSeq" id="WP_301720709.1">
    <property type="nucleotide sequence ID" value="NZ_JAGGJB010000002.1"/>
</dbReference>
<dbReference type="Proteomes" id="UP001169492">
    <property type="component" value="Unassembled WGS sequence"/>
</dbReference>
<name>A0AAW7QY85_9GAMM</name>
<sequence>MVKQAIESLTERKIITTYHANGTSEVLVKCFRIKGNPKSNQLIKPPKPLHEFIKSGRLSLPNKKPEKLSVPERMVLAFLVYKSDTTGVTQGFFNSDICNSTGVSRDQLLRILKKLKAKKIIIKTIPGYNGSRSLKRLPTVYFINRAYRFVNSNHSSYWKNEQLLAANHPFSLSSAAEYVRTNSYQAWIAWFDKLAHKLGSVDMLRYVTSNSNSKHRLALILLDERRTLDDIDRQHISWAVMETAEIILINEFRHSPGLIEQLRKNPNSLQQRERKSLRDMLNNRLLEIFLDEESHYRKVSKIFLRIAKRVKIQQKALEAESTEAAQSAIADDQYESEARELLRSARDYLAEWLVKSAVEVAFNTQRFITDQDLFNAEKKNPQFGCRLLLTHSTNAEQSDVTLLLGEVDHSAPAKLAVHPLPPSHREPL</sequence>
<organism evidence="1 2">
    <name type="scientific">Pseudidiomarina terrestris</name>
    <dbReference type="NCBI Taxonomy" id="2820060"/>
    <lineage>
        <taxon>Bacteria</taxon>
        <taxon>Pseudomonadati</taxon>
        <taxon>Pseudomonadota</taxon>
        <taxon>Gammaproteobacteria</taxon>
        <taxon>Alteromonadales</taxon>
        <taxon>Idiomarinaceae</taxon>
        <taxon>Pseudidiomarina</taxon>
    </lineage>
</organism>
<reference evidence="1 2" key="1">
    <citation type="submission" date="2021-03" db="EMBL/GenBank/DDBJ databases">
        <title>Pseudidiomarina terrestris, a new bacterium isolated from saline soil.</title>
        <authorList>
            <person name="Galisteo C."/>
            <person name="De La Haba R."/>
            <person name="Sanchez-Porro C."/>
            <person name="Ventosa A."/>
        </authorList>
    </citation>
    <scope>NUCLEOTIDE SEQUENCE [LARGE SCALE GENOMIC DNA]</scope>
    <source>
        <strain evidence="1 2">1APP75-32.1</strain>
    </source>
</reference>